<reference evidence="6 7" key="1">
    <citation type="submission" date="2022-07" db="EMBL/GenBank/DDBJ databases">
        <title>Novel species in genus cellulomonas.</title>
        <authorList>
            <person name="Ye L."/>
        </authorList>
    </citation>
    <scope>NUCLEOTIDE SEQUENCE [LARGE SCALE GENOMIC DNA]</scope>
    <source>
        <strain evidence="7">zg-B89</strain>
    </source>
</reference>
<dbReference type="PANTHER" id="PTHR30136">
    <property type="entry name" value="HELIX-TURN-HELIX TRANSCRIPTIONAL REGULATOR, ICLR FAMILY"/>
    <property type="match status" value="1"/>
</dbReference>
<evidence type="ECO:0000256" key="3">
    <source>
        <dbReference type="ARBA" id="ARBA00023163"/>
    </source>
</evidence>
<dbReference type="Gene3D" id="1.10.10.10">
    <property type="entry name" value="Winged helix-like DNA-binding domain superfamily/Winged helix DNA-binding domain"/>
    <property type="match status" value="1"/>
</dbReference>
<dbReference type="RefSeq" id="WP_227577056.1">
    <property type="nucleotide sequence ID" value="NZ_CP101987.1"/>
</dbReference>
<dbReference type="Gene3D" id="3.30.450.40">
    <property type="match status" value="1"/>
</dbReference>
<name>A0ABY5KS56_9CELL</name>
<dbReference type="SUPFAM" id="SSF55781">
    <property type="entry name" value="GAF domain-like"/>
    <property type="match status" value="1"/>
</dbReference>
<keyword evidence="7" id="KW-1185">Reference proteome</keyword>
<sequence>MEVTTRSEPPRDMVGKALHLLTVLGEHSDGAPLSQLARQTGYPLSTTHRLLASLARDGFVEADEESRRYRLGLRVYQLGARVSAAHGFGGVALPVLEKLSEVTTEASLLSVRDGQHQLYVHHVEARHQIGVKGEAGSLGPLHCTGIGKVLVAFADPRTRDELVAGLPLDRYTERTITDRDQFAAEIARVRTKGFAIADQEHEEGIRAIAVPVIGSDGHVLAGVAIACPAYRVGAKALGEFLRPLSAAAERLAVLLPQR</sequence>
<dbReference type="InterPro" id="IPR036388">
    <property type="entry name" value="WH-like_DNA-bd_sf"/>
</dbReference>
<protein>
    <submittedName>
        <fullName evidence="6">IclR family transcriptional regulator</fullName>
    </submittedName>
</protein>
<dbReference type="Pfam" id="PF09339">
    <property type="entry name" value="HTH_IclR"/>
    <property type="match status" value="1"/>
</dbReference>
<evidence type="ECO:0000313" key="6">
    <source>
        <dbReference type="EMBL" id="UUI72022.1"/>
    </source>
</evidence>
<feature type="domain" description="IclR-ED" evidence="5">
    <location>
        <begin position="74"/>
        <end position="257"/>
    </location>
</feature>
<dbReference type="SMART" id="SM00346">
    <property type="entry name" value="HTH_ICLR"/>
    <property type="match status" value="1"/>
</dbReference>
<proteinExistence type="predicted"/>
<dbReference type="InterPro" id="IPR005471">
    <property type="entry name" value="Tscrpt_reg_IclR_N"/>
</dbReference>
<dbReference type="EMBL" id="CP101987">
    <property type="protein sequence ID" value="UUI72022.1"/>
    <property type="molecule type" value="Genomic_DNA"/>
</dbReference>
<dbReference type="PROSITE" id="PS51077">
    <property type="entry name" value="HTH_ICLR"/>
    <property type="match status" value="1"/>
</dbReference>
<evidence type="ECO:0000256" key="1">
    <source>
        <dbReference type="ARBA" id="ARBA00023015"/>
    </source>
</evidence>
<dbReference type="Proteomes" id="UP001316384">
    <property type="component" value="Chromosome"/>
</dbReference>
<accession>A0ABY5KS56</accession>
<dbReference type="InterPro" id="IPR036390">
    <property type="entry name" value="WH_DNA-bd_sf"/>
</dbReference>
<feature type="domain" description="HTH iclR-type" evidence="4">
    <location>
        <begin position="11"/>
        <end position="73"/>
    </location>
</feature>
<keyword evidence="2" id="KW-0238">DNA-binding</keyword>
<dbReference type="SUPFAM" id="SSF46785">
    <property type="entry name" value="Winged helix' DNA-binding domain"/>
    <property type="match status" value="1"/>
</dbReference>
<keyword evidence="1" id="KW-0805">Transcription regulation</keyword>
<dbReference type="InterPro" id="IPR050707">
    <property type="entry name" value="HTH_MetabolicPath_Reg"/>
</dbReference>
<dbReference type="InterPro" id="IPR014757">
    <property type="entry name" value="Tscrpt_reg_IclR_C"/>
</dbReference>
<evidence type="ECO:0000259" key="4">
    <source>
        <dbReference type="PROSITE" id="PS51077"/>
    </source>
</evidence>
<evidence type="ECO:0000256" key="2">
    <source>
        <dbReference type="ARBA" id="ARBA00023125"/>
    </source>
</evidence>
<organism evidence="6 7">
    <name type="scientific">Cellulomonas xiejunii</name>
    <dbReference type="NCBI Taxonomy" id="2968083"/>
    <lineage>
        <taxon>Bacteria</taxon>
        <taxon>Bacillati</taxon>
        <taxon>Actinomycetota</taxon>
        <taxon>Actinomycetes</taxon>
        <taxon>Micrococcales</taxon>
        <taxon>Cellulomonadaceae</taxon>
        <taxon>Cellulomonas</taxon>
    </lineage>
</organism>
<dbReference type="PROSITE" id="PS51078">
    <property type="entry name" value="ICLR_ED"/>
    <property type="match status" value="1"/>
</dbReference>
<gene>
    <name evidence="6" type="ORF">NP048_00685</name>
</gene>
<dbReference type="PANTHER" id="PTHR30136:SF24">
    <property type="entry name" value="HTH-TYPE TRANSCRIPTIONAL REPRESSOR ALLR"/>
    <property type="match status" value="1"/>
</dbReference>
<evidence type="ECO:0000259" key="5">
    <source>
        <dbReference type="PROSITE" id="PS51078"/>
    </source>
</evidence>
<evidence type="ECO:0000313" key="7">
    <source>
        <dbReference type="Proteomes" id="UP001316384"/>
    </source>
</evidence>
<dbReference type="Pfam" id="PF01614">
    <property type="entry name" value="IclR_C"/>
    <property type="match status" value="1"/>
</dbReference>
<dbReference type="InterPro" id="IPR029016">
    <property type="entry name" value="GAF-like_dom_sf"/>
</dbReference>
<keyword evidence="3" id="KW-0804">Transcription</keyword>